<dbReference type="SUPFAM" id="SSF140376">
    <property type="entry name" value="ChaB-like"/>
    <property type="match status" value="1"/>
</dbReference>
<evidence type="ECO:0000256" key="1">
    <source>
        <dbReference type="SAM" id="MobiDB-lite"/>
    </source>
</evidence>
<proteinExistence type="predicted"/>
<dbReference type="InterPro" id="IPR037205">
    <property type="entry name" value="ChaB_sf"/>
</dbReference>
<accession>V9LSP0</accession>
<dbReference type="Pfam" id="PF06150">
    <property type="entry name" value="ChaB"/>
    <property type="match status" value="1"/>
</dbReference>
<dbReference type="EMBL" id="JX193905">
    <property type="protein sequence ID" value="AFS51971.1"/>
    <property type="molecule type" value="Genomic_DNA"/>
</dbReference>
<dbReference type="InterPro" id="IPR009317">
    <property type="entry name" value="ChaB"/>
</dbReference>
<name>V9LSP0_9ABAC</name>
<feature type="region of interest" description="Disordered" evidence="1">
    <location>
        <begin position="58"/>
        <end position="90"/>
    </location>
</feature>
<sequence>MILPRCYYNLPYNGKRIFEKFYERSLQKYKSKQVARKLACCAVRKKYIYINNQWRARSDANNTDTTSTEEEDDDDDDDDDSRTSESGVDN</sequence>
<feature type="compositionally biased region" description="Acidic residues" evidence="1">
    <location>
        <begin position="67"/>
        <end position="80"/>
    </location>
</feature>
<evidence type="ECO:0000313" key="2">
    <source>
        <dbReference type="EMBL" id="AFS51971.1"/>
    </source>
</evidence>
<organism evidence="2">
    <name type="scientific">Dendrolimus kikuchii nucleopolyhedrovirus</name>
    <dbReference type="NCBI Taxonomy" id="1219875"/>
    <lineage>
        <taxon>Viruses</taxon>
        <taxon>Viruses incertae sedis</taxon>
        <taxon>Naldaviricetes</taxon>
        <taxon>Lefavirales</taxon>
        <taxon>Baculoviridae</taxon>
        <taxon>Alphabaculovirus</taxon>
    </lineage>
</organism>
<reference evidence="2" key="1">
    <citation type="submission" date="2012-06" db="EMBL/GenBank/DDBJ databases">
        <title>Genomic sequencing and analysis of the Dendrolimus kikuchii nucleopolyhedrovirus.</title>
        <authorList>
            <person name="Yang M.M."/>
        </authorList>
    </citation>
    <scope>NUCLEOTIDE SEQUENCE</scope>
    <source>
        <strain evidence="2">YN</strain>
    </source>
</reference>
<dbReference type="Gene3D" id="1.10.1740.70">
    <property type="entry name" value="ChaB"/>
    <property type="match status" value="1"/>
</dbReference>
<protein>
    <submittedName>
        <fullName evidence="2">DekiORF94</fullName>
    </submittedName>
</protein>